<dbReference type="SUPFAM" id="SSF53254">
    <property type="entry name" value="Phosphoglycerate mutase-like"/>
    <property type="match status" value="1"/>
</dbReference>
<evidence type="ECO:0000313" key="3">
    <source>
        <dbReference type="Proteomes" id="UP000054632"/>
    </source>
</evidence>
<sequence length="698" mass="80257">MQFKMCNSEPEHSNGKLSCSVFPCSCCCAVGILITMMNERLFNTIAFIEEITISVKKKKYNCDLFNLIEEFVNILEPDYETFQCLSFKEVIDFYSTLRHLKSAIVGTDVQDRMFPKLGKLIDKCYQCTGLEAANINKKQRVNAIQSNGSTGENNSINKKSFGYSKFVKPKHHYYDIIQGWLKEQKSNVPTRKYCYKQVYLDIPERMLEDLHDKNINFKHTIEILANYKKLIIIKSTDVVKLIGRHGSVLWAIQTITDTLIIIENFAFTKNFKRVILCAANVRNLKSTIHFIRILLQHNLNMQRLADNMAKAVNFNFSEWSLLFLKKIMIIFSLCSWFANRNLCMKMKQNSASKSNPTSSKGTASTTSDDATMSAMLSVSGYSMMCSMAGNQCIAESNDLLNQSGPGLSKEAENVIVKKIEESKPQPTVSENGTGRRVILLRNAERMDRIFPEWVDMAFNEQGKYRPYDLNQPLQIPFRSGDYLDYRYDSPITELGNIMSMMVGRTLKLGKQQPYKIFVSPSLRCIQTGQCLLKCLNNKNLKMCIEPALFEWLSWYETLPNWLPERDLLSAQYKIDVTYKPILSISEIRQRRNETSAECYQRCINAFKTIMDTQSENGNILFIVHSLTMDAITRYLNKADETNIPQNEINSMGGNYPYCSVLFYEELEDKSWQLSPTVLPSITFMKFTNAVNSNFLNRK</sequence>
<dbReference type="EMBL" id="JYDR01000002">
    <property type="protein sequence ID" value="KRY79237.1"/>
    <property type="molecule type" value="Genomic_DNA"/>
</dbReference>
<evidence type="ECO:0000313" key="2">
    <source>
        <dbReference type="EMBL" id="KRY79237.1"/>
    </source>
</evidence>
<dbReference type="GO" id="GO:0016791">
    <property type="term" value="F:phosphatase activity"/>
    <property type="evidence" value="ECO:0007669"/>
    <property type="project" value="UniProtKB-ARBA"/>
</dbReference>
<dbReference type="CDD" id="cd07067">
    <property type="entry name" value="HP_PGM_like"/>
    <property type="match status" value="1"/>
</dbReference>
<dbReference type="PANTHER" id="PTHR16469">
    <property type="entry name" value="UBIQUITIN-ASSOCIATED AND SH3 DOMAIN-CONTAINING BA-RELATED"/>
    <property type="match status" value="1"/>
</dbReference>
<dbReference type="Pfam" id="PF00300">
    <property type="entry name" value="His_Phos_1"/>
    <property type="match status" value="1"/>
</dbReference>
<feature type="compositionally biased region" description="Low complexity" evidence="1">
    <location>
        <begin position="357"/>
        <end position="367"/>
    </location>
</feature>
<reference evidence="2 3" key="1">
    <citation type="submission" date="2015-01" db="EMBL/GenBank/DDBJ databases">
        <title>Evolution of Trichinella species and genotypes.</title>
        <authorList>
            <person name="Korhonen P.K."/>
            <person name="Edoardo P."/>
            <person name="Giuseppe L.R."/>
            <person name="Gasser R.B."/>
        </authorList>
    </citation>
    <scope>NUCLEOTIDE SEQUENCE [LARGE SCALE GENOMIC DNA]</scope>
    <source>
        <strain evidence="2">ISS13</strain>
    </source>
</reference>
<gene>
    <name evidence="2" type="ORF">T4A_13826</name>
</gene>
<dbReference type="Proteomes" id="UP000054632">
    <property type="component" value="Unassembled WGS sequence"/>
</dbReference>
<dbReference type="InterPro" id="IPR029033">
    <property type="entry name" value="His_PPase_superfam"/>
</dbReference>
<organism evidence="2 3">
    <name type="scientific">Trichinella pseudospiralis</name>
    <name type="common">Parasitic roundworm</name>
    <dbReference type="NCBI Taxonomy" id="6337"/>
    <lineage>
        <taxon>Eukaryota</taxon>
        <taxon>Metazoa</taxon>
        <taxon>Ecdysozoa</taxon>
        <taxon>Nematoda</taxon>
        <taxon>Enoplea</taxon>
        <taxon>Dorylaimia</taxon>
        <taxon>Trichinellida</taxon>
        <taxon>Trichinellidae</taxon>
        <taxon>Trichinella</taxon>
    </lineage>
</organism>
<dbReference type="AlphaFoldDB" id="A0A0V1EZW5"/>
<dbReference type="InterPro" id="IPR013078">
    <property type="entry name" value="His_Pase_superF_clade-1"/>
</dbReference>
<accession>A0A0V1EZW5</accession>
<dbReference type="InterPro" id="IPR051710">
    <property type="entry name" value="Phosphatase_SH3-domain"/>
</dbReference>
<name>A0A0V1EZW5_TRIPS</name>
<proteinExistence type="predicted"/>
<feature type="region of interest" description="Disordered" evidence="1">
    <location>
        <begin position="348"/>
        <end position="367"/>
    </location>
</feature>
<dbReference type="PANTHER" id="PTHR16469:SF27">
    <property type="entry name" value="UBIQUITIN-ASSOCIATED AND SH3 DOMAIN-CONTAINING BA-RELATED"/>
    <property type="match status" value="1"/>
</dbReference>
<comment type="caution">
    <text evidence="2">The sequence shown here is derived from an EMBL/GenBank/DDBJ whole genome shotgun (WGS) entry which is preliminary data.</text>
</comment>
<evidence type="ECO:0000256" key="1">
    <source>
        <dbReference type="SAM" id="MobiDB-lite"/>
    </source>
</evidence>
<protein>
    <submittedName>
        <fullName evidence="2">Protein UBASH3A-like protein</fullName>
    </submittedName>
</protein>
<dbReference type="Gene3D" id="3.40.50.1240">
    <property type="entry name" value="Phosphoglycerate mutase-like"/>
    <property type="match status" value="1"/>
</dbReference>